<keyword evidence="2" id="KW-1185">Reference proteome</keyword>
<evidence type="ECO:0000313" key="2">
    <source>
        <dbReference type="Proteomes" id="UP000485058"/>
    </source>
</evidence>
<gene>
    <name evidence="1" type="ORF">HaLaN_27069</name>
</gene>
<dbReference type="Proteomes" id="UP000485058">
    <property type="component" value="Unassembled WGS sequence"/>
</dbReference>
<evidence type="ECO:0000313" key="1">
    <source>
        <dbReference type="EMBL" id="GFH28559.1"/>
    </source>
</evidence>
<reference evidence="1 2" key="1">
    <citation type="submission" date="2020-02" db="EMBL/GenBank/DDBJ databases">
        <title>Draft genome sequence of Haematococcus lacustris strain NIES-144.</title>
        <authorList>
            <person name="Morimoto D."/>
            <person name="Nakagawa S."/>
            <person name="Yoshida T."/>
            <person name="Sawayama S."/>
        </authorList>
    </citation>
    <scope>NUCLEOTIDE SEQUENCE [LARGE SCALE GENOMIC DNA]</scope>
    <source>
        <strain evidence="1 2">NIES-144</strain>
    </source>
</reference>
<name>A0A6A0A7E7_HAELA</name>
<accession>A0A6A0A7E7</accession>
<sequence length="108" mass="11742">MPLKQLLAAATTRVRAKAMPRRANAIGLLPEQSVAFAGYTSNLGGPDFPPSPSCPAIKNSSKLLLSRVTCRLCIAEGMPRDFSSARCWRGLVQTSCSLLMDLLWFCLQ</sequence>
<dbReference type="AlphaFoldDB" id="A0A6A0A7E7"/>
<protein>
    <submittedName>
        <fullName evidence="1">Uncharacterized protein</fullName>
    </submittedName>
</protein>
<organism evidence="1 2">
    <name type="scientific">Haematococcus lacustris</name>
    <name type="common">Green alga</name>
    <name type="synonym">Haematococcus pluvialis</name>
    <dbReference type="NCBI Taxonomy" id="44745"/>
    <lineage>
        <taxon>Eukaryota</taxon>
        <taxon>Viridiplantae</taxon>
        <taxon>Chlorophyta</taxon>
        <taxon>core chlorophytes</taxon>
        <taxon>Chlorophyceae</taxon>
        <taxon>CS clade</taxon>
        <taxon>Chlamydomonadales</taxon>
        <taxon>Haematococcaceae</taxon>
        <taxon>Haematococcus</taxon>
    </lineage>
</organism>
<dbReference type="EMBL" id="BLLF01003933">
    <property type="protein sequence ID" value="GFH28559.1"/>
    <property type="molecule type" value="Genomic_DNA"/>
</dbReference>
<proteinExistence type="predicted"/>
<comment type="caution">
    <text evidence="1">The sequence shown here is derived from an EMBL/GenBank/DDBJ whole genome shotgun (WGS) entry which is preliminary data.</text>
</comment>